<evidence type="ECO:0000313" key="2">
    <source>
        <dbReference type="EMBL" id="RIB17603.1"/>
    </source>
</evidence>
<keyword evidence="1" id="KW-0812">Transmembrane</keyword>
<gene>
    <name evidence="2" type="ORF">C2G38_1415915</name>
</gene>
<reference evidence="2 3" key="1">
    <citation type="submission" date="2018-06" db="EMBL/GenBank/DDBJ databases">
        <title>Comparative genomics reveals the genomic features of Rhizophagus irregularis, R. cerebriforme, R. diaphanum and Gigaspora rosea, and their symbiotic lifestyle signature.</title>
        <authorList>
            <person name="Morin E."/>
            <person name="San Clemente H."/>
            <person name="Chen E.C.H."/>
            <person name="De La Providencia I."/>
            <person name="Hainaut M."/>
            <person name="Kuo A."/>
            <person name="Kohler A."/>
            <person name="Murat C."/>
            <person name="Tang N."/>
            <person name="Roy S."/>
            <person name="Loubradou J."/>
            <person name="Henrissat B."/>
            <person name="Grigoriev I.V."/>
            <person name="Corradi N."/>
            <person name="Roux C."/>
            <person name="Martin F.M."/>
        </authorList>
    </citation>
    <scope>NUCLEOTIDE SEQUENCE [LARGE SCALE GENOMIC DNA]</scope>
    <source>
        <strain evidence="2 3">DAOM 194757</strain>
    </source>
</reference>
<feature type="transmembrane region" description="Helical" evidence="1">
    <location>
        <begin position="37"/>
        <end position="60"/>
    </location>
</feature>
<comment type="caution">
    <text evidence="2">The sequence shown here is derived from an EMBL/GenBank/DDBJ whole genome shotgun (WGS) entry which is preliminary data.</text>
</comment>
<dbReference type="EMBL" id="QKWP01000595">
    <property type="protein sequence ID" value="RIB17603.1"/>
    <property type="molecule type" value="Genomic_DNA"/>
</dbReference>
<evidence type="ECO:0000313" key="3">
    <source>
        <dbReference type="Proteomes" id="UP000266673"/>
    </source>
</evidence>
<feature type="transmembrane region" description="Helical" evidence="1">
    <location>
        <begin position="7"/>
        <end position="31"/>
    </location>
</feature>
<keyword evidence="3" id="KW-1185">Reference proteome</keyword>
<accession>A0A397VC74</accession>
<sequence length="64" mass="7181">MSLSDEFLISVAIFQPFLLVTLNINALVATISHTFTIIFQFLLITALFQIPSYSAPFIIFKLVS</sequence>
<keyword evidence="1" id="KW-0472">Membrane</keyword>
<keyword evidence="1" id="KW-1133">Transmembrane helix</keyword>
<dbReference type="AlphaFoldDB" id="A0A397VC74"/>
<protein>
    <submittedName>
        <fullName evidence="2">Uncharacterized protein</fullName>
    </submittedName>
</protein>
<proteinExistence type="predicted"/>
<dbReference type="Proteomes" id="UP000266673">
    <property type="component" value="Unassembled WGS sequence"/>
</dbReference>
<organism evidence="2 3">
    <name type="scientific">Gigaspora rosea</name>
    <dbReference type="NCBI Taxonomy" id="44941"/>
    <lineage>
        <taxon>Eukaryota</taxon>
        <taxon>Fungi</taxon>
        <taxon>Fungi incertae sedis</taxon>
        <taxon>Mucoromycota</taxon>
        <taxon>Glomeromycotina</taxon>
        <taxon>Glomeromycetes</taxon>
        <taxon>Diversisporales</taxon>
        <taxon>Gigasporaceae</taxon>
        <taxon>Gigaspora</taxon>
    </lineage>
</organism>
<evidence type="ECO:0000256" key="1">
    <source>
        <dbReference type="SAM" id="Phobius"/>
    </source>
</evidence>
<name>A0A397VC74_9GLOM</name>